<sequence length="273" mass="29229">MTASIGSARSLLKRIAMGASVFALASLTLSASAQTHNYSSSTDGNAALLNEDIDGASLASPSPTPQYGQSNSYPQYQSRWSHLAIVAGGGLTSPIGNTGHYETFGGNLRLGGGWNFTKKFGLLGEFEFNSDKIPGAVLANVGAPGGHVHLYGITADPIYYYWNTQKVGAYAVGGIGFYHKNTIYTAPQPQQFCNYFYGYCGYGVTNVTIGQFSSNQMGLNVGQGFYWKAFGPDSHAKLFAEVRYEWIDSPKGTATKLGTGTENLIPFTIGLRF</sequence>
<keyword evidence="3" id="KW-1185">Reference proteome</keyword>
<evidence type="ECO:0008006" key="4">
    <source>
        <dbReference type="Google" id="ProtNLM"/>
    </source>
</evidence>
<dbReference type="PROSITE" id="PS51318">
    <property type="entry name" value="TAT"/>
    <property type="match status" value="1"/>
</dbReference>
<dbReference type="OrthoDB" id="121699at2"/>
<accession>A0A4R1LA46</accession>
<comment type="caution">
    <text evidence="2">The sequence shown here is derived from an EMBL/GenBank/DDBJ whole genome shotgun (WGS) entry which is preliminary data.</text>
</comment>
<dbReference type="RefSeq" id="WP_131990904.1">
    <property type="nucleotide sequence ID" value="NZ_SMGK01000001.1"/>
</dbReference>
<evidence type="ECO:0000256" key="1">
    <source>
        <dbReference type="SAM" id="SignalP"/>
    </source>
</evidence>
<gene>
    <name evidence="2" type="ORF">C7378_0248</name>
</gene>
<evidence type="ECO:0000313" key="3">
    <source>
        <dbReference type="Proteomes" id="UP000295210"/>
    </source>
</evidence>
<name>A0A4R1LA46_9BACT</name>
<protein>
    <recommendedName>
        <fullName evidence="4">Outer membrane protein beta-barrel domain-containing protein</fullName>
    </recommendedName>
</protein>
<organism evidence="2 3">
    <name type="scientific">Acidipila rosea</name>
    <dbReference type="NCBI Taxonomy" id="768535"/>
    <lineage>
        <taxon>Bacteria</taxon>
        <taxon>Pseudomonadati</taxon>
        <taxon>Acidobacteriota</taxon>
        <taxon>Terriglobia</taxon>
        <taxon>Terriglobales</taxon>
        <taxon>Acidobacteriaceae</taxon>
        <taxon>Acidipila</taxon>
    </lineage>
</organism>
<dbReference type="Proteomes" id="UP000295210">
    <property type="component" value="Unassembled WGS sequence"/>
</dbReference>
<dbReference type="EMBL" id="SMGK01000001">
    <property type="protein sequence ID" value="TCK75268.1"/>
    <property type="molecule type" value="Genomic_DNA"/>
</dbReference>
<keyword evidence="1" id="KW-0732">Signal</keyword>
<proteinExistence type="predicted"/>
<evidence type="ECO:0000313" key="2">
    <source>
        <dbReference type="EMBL" id="TCK75268.1"/>
    </source>
</evidence>
<dbReference type="InterPro" id="IPR006311">
    <property type="entry name" value="TAT_signal"/>
</dbReference>
<reference evidence="2 3" key="1">
    <citation type="submission" date="2019-03" db="EMBL/GenBank/DDBJ databases">
        <title>Genomic Encyclopedia of Type Strains, Phase IV (KMG-IV): sequencing the most valuable type-strain genomes for metagenomic binning, comparative biology and taxonomic classification.</title>
        <authorList>
            <person name="Goeker M."/>
        </authorList>
    </citation>
    <scope>NUCLEOTIDE SEQUENCE [LARGE SCALE GENOMIC DNA]</scope>
    <source>
        <strain evidence="2 3">DSM 103428</strain>
    </source>
</reference>
<feature type="signal peptide" evidence="1">
    <location>
        <begin position="1"/>
        <end position="33"/>
    </location>
</feature>
<feature type="chain" id="PRO_5020219042" description="Outer membrane protein beta-barrel domain-containing protein" evidence="1">
    <location>
        <begin position="34"/>
        <end position="273"/>
    </location>
</feature>
<dbReference type="AlphaFoldDB" id="A0A4R1LA46"/>